<evidence type="ECO:0000256" key="1">
    <source>
        <dbReference type="SAM" id="MobiDB-lite"/>
    </source>
</evidence>
<protein>
    <submittedName>
        <fullName evidence="2">Uncharacterized protein</fullName>
    </submittedName>
</protein>
<proteinExistence type="predicted"/>
<feature type="compositionally biased region" description="Polar residues" evidence="1">
    <location>
        <begin position="82"/>
        <end position="96"/>
    </location>
</feature>
<dbReference type="EMBL" id="SRLO01000402">
    <property type="protein sequence ID" value="TNN57564.1"/>
    <property type="molecule type" value="Genomic_DNA"/>
</dbReference>
<evidence type="ECO:0000313" key="3">
    <source>
        <dbReference type="Proteomes" id="UP000314294"/>
    </source>
</evidence>
<evidence type="ECO:0000313" key="2">
    <source>
        <dbReference type="EMBL" id="TNN57564.1"/>
    </source>
</evidence>
<keyword evidence="3" id="KW-1185">Reference proteome</keyword>
<organism evidence="2 3">
    <name type="scientific">Liparis tanakae</name>
    <name type="common">Tanaka's snailfish</name>
    <dbReference type="NCBI Taxonomy" id="230148"/>
    <lineage>
        <taxon>Eukaryota</taxon>
        <taxon>Metazoa</taxon>
        <taxon>Chordata</taxon>
        <taxon>Craniata</taxon>
        <taxon>Vertebrata</taxon>
        <taxon>Euteleostomi</taxon>
        <taxon>Actinopterygii</taxon>
        <taxon>Neopterygii</taxon>
        <taxon>Teleostei</taxon>
        <taxon>Neoteleostei</taxon>
        <taxon>Acanthomorphata</taxon>
        <taxon>Eupercaria</taxon>
        <taxon>Perciformes</taxon>
        <taxon>Cottioidei</taxon>
        <taxon>Cottales</taxon>
        <taxon>Liparidae</taxon>
        <taxon>Liparis</taxon>
    </lineage>
</organism>
<feature type="region of interest" description="Disordered" evidence="1">
    <location>
        <begin position="82"/>
        <end position="105"/>
    </location>
</feature>
<name>A0A4Z2GY82_9TELE</name>
<accession>A0A4Z2GY82</accession>
<comment type="caution">
    <text evidence="2">The sequence shown here is derived from an EMBL/GenBank/DDBJ whole genome shotgun (WGS) entry which is preliminary data.</text>
</comment>
<gene>
    <name evidence="2" type="ORF">EYF80_032230</name>
</gene>
<sequence>MCSSAAAESEEETYVLSLPRSRYKDVDSGNWFQLAALHSWLQDVLTRAEKPSLATAMSVWKERDSRPEDDWISGGIFVPQPSHTSSQSYLQSPSPTSKGSFSRSKVRKVSVTSMWGGAMIM</sequence>
<dbReference type="AlphaFoldDB" id="A0A4Z2GY82"/>
<reference evidence="2 3" key="1">
    <citation type="submission" date="2019-03" db="EMBL/GenBank/DDBJ databases">
        <title>First draft genome of Liparis tanakae, snailfish: a comprehensive survey of snailfish specific genes.</title>
        <authorList>
            <person name="Kim W."/>
            <person name="Song I."/>
            <person name="Jeong J.-H."/>
            <person name="Kim D."/>
            <person name="Kim S."/>
            <person name="Ryu S."/>
            <person name="Song J.Y."/>
            <person name="Lee S.K."/>
        </authorList>
    </citation>
    <scope>NUCLEOTIDE SEQUENCE [LARGE SCALE GENOMIC DNA]</scope>
    <source>
        <tissue evidence="2">Muscle</tissue>
    </source>
</reference>
<dbReference type="Proteomes" id="UP000314294">
    <property type="component" value="Unassembled WGS sequence"/>
</dbReference>